<gene>
    <name evidence="1" type="ORF">SAMN05421630_103570</name>
</gene>
<reference evidence="1 2" key="1">
    <citation type="submission" date="2016-10" db="EMBL/GenBank/DDBJ databases">
        <authorList>
            <person name="de Groot N.N."/>
        </authorList>
    </citation>
    <scope>NUCLEOTIDE SEQUENCE [LARGE SCALE GENOMIC DNA]</scope>
    <source>
        <strain evidence="1 2">CGMCC 4.5506</strain>
    </source>
</reference>
<dbReference type="Pfam" id="PF08592">
    <property type="entry name" value="Anthrone_oxy"/>
    <property type="match status" value="1"/>
</dbReference>
<evidence type="ECO:0000313" key="2">
    <source>
        <dbReference type="Proteomes" id="UP000199494"/>
    </source>
</evidence>
<dbReference type="InterPro" id="IPR013901">
    <property type="entry name" value="Anthrone_oxy"/>
</dbReference>
<keyword evidence="2" id="KW-1185">Reference proteome</keyword>
<dbReference type="Proteomes" id="UP000199494">
    <property type="component" value="Unassembled WGS sequence"/>
</dbReference>
<evidence type="ECO:0000313" key="1">
    <source>
        <dbReference type="EMBL" id="SDC77261.1"/>
    </source>
</evidence>
<name>A0A222VJN4_9PSEU</name>
<dbReference type="KEGG" id="pmad:BAY61_03060"/>
<dbReference type="STRING" id="530584.SAMN05421630_103570"/>
<organism evidence="1 2">
    <name type="scientific">Prauserella marina</name>
    <dbReference type="NCBI Taxonomy" id="530584"/>
    <lineage>
        <taxon>Bacteria</taxon>
        <taxon>Bacillati</taxon>
        <taxon>Actinomycetota</taxon>
        <taxon>Actinomycetes</taxon>
        <taxon>Pseudonocardiales</taxon>
        <taxon>Pseudonocardiaceae</taxon>
        <taxon>Prauserella</taxon>
    </lineage>
</organism>
<proteinExistence type="predicted"/>
<dbReference type="AlphaFoldDB" id="A0A222VJN4"/>
<accession>A0A222VJN4</accession>
<sequence length="149" mass="15866">MQVALAVVTVVVVGGMVGVEFAVAAFVNPIFDRLPGDNGLHARSEGGRILGRVMPFWYVTSLVLAVVWAVMTWGSDGGWAVKAGVALLASSVVMSVAVLVPINSRAVKWAQEGAPPDWKEQTRRWDRVHGVRVGVIALAFALFTVALAQ</sequence>
<dbReference type="OrthoDB" id="119926at2"/>
<dbReference type="EMBL" id="FMZE01000003">
    <property type="protein sequence ID" value="SDC77261.1"/>
    <property type="molecule type" value="Genomic_DNA"/>
</dbReference>
<protein>
    <submittedName>
        <fullName evidence="1">Uncharacterized membrane protein</fullName>
    </submittedName>
</protein>